<name>A0A9E6Y672_9ACTN</name>
<gene>
    <name evidence="2" type="ORF">DSM104329_05684</name>
</gene>
<evidence type="ECO:0000313" key="2">
    <source>
        <dbReference type="EMBL" id="UGS39251.1"/>
    </source>
</evidence>
<evidence type="ECO:0000313" key="3">
    <source>
        <dbReference type="Proteomes" id="UP001162834"/>
    </source>
</evidence>
<proteinExistence type="predicted"/>
<feature type="region of interest" description="Disordered" evidence="1">
    <location>
        <begin position="1"/>
        <end position="52"/>
    </location>
</feature>
<keyword evidence="3" id="KW-1185">Reference proteome</keyword>
<reference evidence="2" key="1">
    <citation type="journal article" date="2022" name="Int. J. Syst. Evol. Microbiol.">
        <title>Pseudomonas aegrilactucae sp. nov. and Pseudomonas morbosilactucae sp. nov., pathogens causing bacterial rot of lettuce in Japan.</title>
        <authorList>
            <person name="Sawada H."/>
            <person name="Fujikawa T."/>
            <person name="Satou M."/>
        </authorList>
    </citation>
    <scope>NUCLEOTIDE SEQUENCE</scope>
    <source>
        <strain evidence="2">0166_1</strain>
    </source>
</reference>
<dbReference type="AlphaFoldDB" id="A0A9E6Y672"/>
<dbReference type="KEGG" id="sbae:DSM104329_05684"/>
<evidence type="ECO:0000256" key="1">
    <source>
        <dbReference type="SAM" id="MobiDB-lite"/>
    </source>
</evidence>
<dbReference type="Proteomes" id="UP001162834">
    <property type="component" value="Chromosome"/>
</dbReference>
<dbReference type="RefSeq" id="WP_259313256.1">
    <property type="nucleotide sequence ID" value="NZ_CP087164.1"/>
</dbReference>
<accession>A0A9E6Y672</accession>
<protein>
    <submittedName>
        <fullName evidence="2">Uncharacterized protein</fullName>
    </submittedName>
</protein>
<sequence>MHRDDAPSGLPPDQEPDRPLGVDEADPDGEARPRRGDAAMPGLPDDEPQTDG</sequence>
<dbReference type="EMBL" id="CP087164">
    <property type="protein sequence ID" value="UGS39251.1"/>
    <property type="molecule type" value="Genomic_DNA"/>
</dbReference>
<organism evidence="2 3">
    <name type="scientific">Capillimicrobium parvum</name>
    <dbReference type="NCBI Taxonomy" id="2884022"/>
    <lineage>
        <taxon>Bacteria</taxon>
        <taxon>Bacillati</taxon>
        <taxon>Actinomycetota</taxon>
        <taxon>Thermoleophilia</taxon>
        <taxon>Solirubrobacterales</taxon>
        <taxon>Capillimicrobiaceae</taxon>
        <taxon>Capillimicrobium</taxon>
    </lineage>
</organism>